<gene>
    <name evidence="2" type="ORF">XAT740_LOCUS14603</name>
</gene>
<reference evidence="2" key="1">
    <citation type="submission" date="2021-02" db="EMBL/GenBank/DDBJ databases">
        <authorList>
            <person name="Nowell W R."/>
        </authorList>
    </citation>
    <scope>NUCLEOTIDE SEQUENCE</scope>
</reference>
<dbReference type="Proteomes" id="UP000663828">
    <property type="component" value="Unassembled WGS sequence"/>
</dbReference>
<dbReference type="AlphaFoldDB" id="A0A814IUH8"/>
<feature type="region of interest" description="Disordered" evidence="1">
    <location>
        <begin position="1"/>
        <end position="21"/>
    </location>
</feature>
<protein>
    <submittedName>
        <fullName evidence="2">Uncharacterized protein</fullName>
    </submittedName>
</protein>
<evidence type="ECO:0000313" key="2">
    <source>
        <dbReference type="EMBL" id="CAF1028128.1"/>
    </source>
</evidence>
<comment type="caution">
    <text evidence="2">The sequence shown here is derived from an EMBL/GenBank/DDBJ whole genome shotgun (WGS) entry which is preliminary data.</text>
</comment>
<keyword evidence="3" id="KW-1185">Reference proteome</keyword>
<dbReference type="EMBL" id="CAJNOR010000881">
    <property type="protein sequence ID" value="CAF1028128.1"/>
    <property type="molecule type" value="Genomic_DNA"/>
</dbReference>
<evidence type="ECO:0000313" key="3">
    <source>
        <dbReference type="Proteomes" id="UP000663828"/>
    </source>
</evidence>
<name>A0A814IUH8_ADIRI</name>
<evidence type="ECO:0000256" key="1">
    <source>
        <dbReference type="SAM" id="MobiDB-lite"/>
    </source>
</evidence>
<organism evidence="2 3">
    <name type="scientific">Adineta ricciae</name>
    <name type="common">Rotifer</name>
    <dbReference type="NCBI Taxonomy" id="249248"/>
    <lineage>
        <taxon>Eukaryota</taxon>
        <taxon>Metazoa</taxon>
        <taxon>Spiralia</taxon>
        <taxon>Gnathifera</taxon>
        <taxon>Rotifera</taxon>
        <taxon>Eurotatoria</taxon>
        <taxon>Bdelloidea</taxon>
        <taxon>Adinetida</taxon>
        <taxon>Adinetidae</taxon>
        <taxon>Adineta</taxon>
    </lineage>
</organism>
<accession>A0A814IUH8</accession>
<sequence length="78" mass="8488">MSSYEGNDYCHRGAGPSGKPKLHFIQYNSKKDAREGAFLAGGKNEPVHHANPKEGKAHYHAADQSGNIIKDGVHHCYG</sequence>
<proteinExistence type="predicted"/>